<evidence type="ECO:0000313" key="22">
    <source>
        <dbReference type="EMBL" id="KAH0874577.1"/>
    </source>
</evidence>
<dbReference type="CDD" id="cd00693">
    <property type="entry name" value="secretory_peroxidase"/>
    <property type="match status" value="1"/>
</dbReference>
<keyword evidence="12 18" id="KW-1015">Disulfide bond</keyword>
<dbReference type="FunFam" id="1.10.520.10:FF:000008">
    <property type="entry name" value="Peroxidase"/>
    <property type="match status" value="1"/>
</dbReference>
<evidence type="ECO:0000256" key="19">
    <source>
        <dbReference type="RuleBase" id="RU362060"/>
    </source>
</evidence>
<feature type="disulfide bond" evidence="18">
    <location>
        <begin position="33"/>
        <end position="111"/>
    </location>
</feature>
<name>A0A816QGN0_BRANA</name>
<evidence type="ECO:0000256" key="12">
    <source>
        <dbReference type="ARBA" id="ARBA00023157"/>
    </source>
</evidence>
<dbReference type="GO" id="GO:0006979">
    <property type="term" value="P:response to oxidative stress"/>
    <property type="evidence" value="ECO:0007669"/>
    <property type="project" value="UniProtKB-UniRule"/>
</dbReference>
<dbReference type="PROSITE" id="PS00436">
    <property type="entry name" value="PEROXIDASE_2"/>
    <property type="match status" value="1"/>
</dbReference>
<evidence type="ECO:0000256" key="5">
    <source>
        <dbReference type="ARBA" id="ARBA00022559"/>
    </source>
</evidence>
<keyword evidence="9 16" id="KW-0106">Calcium</keyword>
<evidence type="ECO:0000256" key="8">
    <source>
        <dbReference type="ARBA" id="ARBA00022729"/>
    </source>
</evidence>
<comment type="catalytic activity">
    <reaction evidence="1 19">
        <text>2 a phenolic donor + H2O2 = 2 a phenolic radical donor + 2 H2O</text>
        <dbReference type="Rhea" id="RHEA:56136"/>
        <dbReference type="ChEBI" id="CHEBI:15377"/>
        <dbReference type="ChEBI" id="CHEBI:16240"/>
        <dbReference type="ChEBI" id="CHEBI:139520"/>
        <dbReference type="ChEBI" id="CHEBI:139521"/>
        <dbReference type="EC" id="1.11.1.7"/>
    </reaction>
</comment>
<feature type="binding site" evidence="16">
    <location>
        <position position="74"/>
    </location>
    <ligand>
        <name>Ca(2+)</name>
        <dbReference type="ChEBI" id="CHEBI:29108"/>
        <label>1</label>
    </ligand>
</feature>
<feature type="binding site" evidence="16">
    <location>
        <position position="190"/>
    </location>
    <ligand>
        <name>Ca(2+)</name>
        <dbReference type="ChEBI" id="CHEBI:29108"/>
        <label>2</label>
    </ligand>
</feature>
<evidence type="ECO:0000256" key="15">
    <source>
        <dbReference type="PIRSR" id="PIRSR600823-2"/>
    </source>
</evidence>
<dbReference type="InterPro" id="IPR010255">
    <property type="entry name" value="Haem_peroxidase_sf"/>
</dbReference>
<feature type="binding site" evidence="15">
    <location>
        <position position="158"/>
    </location>
    <ligand>
        <name>substrate</name>
    </ligand>
</feature>
<dbReference type="SUPFAM" id="SSF48113">
    <property type="entry name" value="Heme-dependent peroxidases"/>
    <property type="match status" value="1"/>
</dbReference>
<feature type="chain" id="PRO_5033102259" description="Peroxidase" evidence="19">
    <location>
        <begin position="23"/>
        <end position="319"/>
    </location>
</feature>
<dbReference type="InterPro" id="IPR000823">
    <property type="entry name" value="Peroxidase_pln"/>
</dbReference>
<keyword evidence="23" id="KW-1185">Reference proteome</keyword>
<comment type="cofactor">
    <cofactor evidence="16 19">
        <name>heme b</name>
        <dbReference type="ChEBI" id="CHEBI:60344"/>
    </cofactor>
    <text evidence="16 19">Binds 1 heme b (iron(II)-protoporphyrin IX) group per subunit.</text>
</comment>
<keyword evidence="7 16" id="KW-0479">Metal-binding</keyword>
<dbReference type="GO" id="GO:0005576">
    <property type="term" value="C:extracellular region"/>
    <property type="evidence" value="ECO:0007669"/>
    <property type="project" value="UniProtKB-SubCell"/>
</dbReference>
<feature type="binding site" evidence="16">
    <location>
        <position position="235"/>
    </location>
    <ligand>
        <name>Ca(2+)</name>
        <dbReference type="ChEBI" id="CHEBI:29108"/>
        <label>2</label>
    </ligand>
</feature>
<evidence type="ECO:0000256" key="10">
    <source>
        <dbReference type="ARBA" id="ARBA00023002"/>
    </source>
</evidence>
<feature type="site" description="Transition state stabilizer" evidence="17">
    <location>
        <position position="60"/>
    </location>
</feature>
<dbReference type="Proteomes" id="UP001295469">
    <property type="component" value="Chromosome C06"/>
</dbReference>
<evidence type="ECO:0000256" key="13">
    <source>
        <dbReference type="ARBA" id="ARBA00023324"/>
    </source>
</evidence>
<dbReference type="PANTHER" id="PTHR31235">
    <property type="entry name" value="PEROXIDASE 25-RELATED"/>
    <property type="match status" value="1"/>
</dbReference>
<evidence type="ECO:0000256" key="6">
    <source>
        <dbReference type="ARBA" id="ARBA00022617"/>
    </source>
</evidence>
<dbReference type="Gene3D" id="1.10.520.10">
    <property type="match status" value="1"/>
</dbReference>
<feature type="binding site" evidence="16">
    <location>
        <position position="243"/>
    </location>
    <ligand>
        <name>Ca(2+)</name>
        <dbReference type="ChEBI" id="CHEBI:29108"/>
        <label>2</label>
    </ligand>
</feature>
<keyword evidence="13 19" id="KW-0376">Hydrogen peroxide</keyword>
<evidence type="ECO:0000256" key="16">
    <source>
        <dbReference type="PIRSR" id="PIRSR600823-3"/>
    </source>
</evidence>
<evidence type="ECO:0000256" key="7">
    <source>
        <dbReference type="ARBA" id="ARBA00022723"/>
    </source>
</evidence>
<feature type="binding site" evidence="16">
    <location>
        <position position="72"/>
    </location>
    <ligand>
        <name>Ca(2+)</name>
        <dbReference type="ChEBI" id="CHEBI:29108"/>
        <label>1</label>
    </ligand>
</feature>
<comment type="similarity">
    <text evidence="19">Belongs to the peroxidase family. Classical plant (class III) peroxidase subfamily.</text>
</comment>
<dbReference type="Gene3D" id="1.10.420.10">
    <property type="entry name" value="Peroxidase, domain 2"/>
    <property type="match status" value="1"/>
</dbReference>
<reference evidence="22 23" key="2">
    <citation type="submission" date="2021-05" db="EMBL/GenBank/DDBJ databases">
        <title>Genome Assembly of Synthetic Allotetraploid Brassica napus Reveals Homoeologous Exchanges between Subgenomes.</title>
        <authorList>
            <person name="Davis J.T."/>
        </authorList>
    </citation>
    <scope>NUCLEOTIDE SEQUENCE [LARGE SCALE GENOMIC DNA]</scope>
    <source>
        <strain evidence="23">cv. Da-Ae</strain>
        <tissue evidence="22">Seedling</tissue>
    </source>
</reference>
<evidence type="ECO:0000256" key="4">
    <source>
        <dbReference type="ARBA" id="ARBA00022525"/>
    </source>
</evidence>
<dbReference type="FunFam" id="1.10.420.10:FF:000010">
    <property type="entry name" value="Peroxidase"/>
    <property type="match status" value="1"/>
</dbReference>
<dbReference type="EC" id="1.11.1.7" evidence="3 19"/>
<evidence type="ECO:0000256" key="1">
    <source>
        <dbReference type="ARBA" id="ARBA00000189"/>
    </source>
</evidence>
<dbReference type="GO" id="GO:0020037">
    <property type="term" value="F:heme binding"/>
    <property type="evidence" value="ECO:0007669"/>
    <property type="project" value="UniProtKB-UniRule"/>
</dbReference>
<feature type="binding site" evidence="16">
    <location>
        <position position="68"/>
    </location>
    <ligand>
        <name>Ca(2+)</name>
        <dbReference type="ChEBI" id="CHEBI:29108"/>
        <label>1</label>
    </ligand>
</feature>
<dbReference type="InterPro" id="IPR002016">
    <property type="entry name" value="Haem_peroxidase"/>
</dbReference>
<dbReference type="OrthoDB" id="2113341at2759"/>
<protein>
    <recommendedName>
        <fullName evidence="3 19">Peroxidase</fullName>
        <ecNumber evidence="3 19">1.11.1.7</ecNumber>
    </recommendedName>
</protein>
<organism evidence="21">
    <name type="scientific">Brassica napus</name>
    <name type="common">Rape</name>
    <dbReference type="NCBI Taxonomy" id="3708"/>
    <lineage>
        <taxon>Eukaryota</taxon>
        <taxon>Viridiplantae</taxon>
        <taxon>Streptophyta</taxon>
        <taxon>Embryophyta</taxon>
        <taxon>Tracheophyta</taxon>
        <taxon>Spermatophyta</taxon>
        <taxon>Magnoliopsida</taxon>
        <taxon>eudicotyledons</taxon>
        <taxon>Gunneridae</taxon>
        <taxon>Pentapetalae</taxon>
        <taxon>rosids</taxon>
        <taxon>malvids</taxon>
        <taxon>Brassicales</taxon>
        <taxon>Brassicaceae</taxon>
        <taxon>Brassiceae</taxon>
        <taxon>Brassica</taxon>
    </lineage>
</organism>
<gene>
    <name evidence="21" type="ORF">DARMORV10_C06P31330.1</name>
    <name evidence="22" type="ORF">HID58_071939</name>
</gene>
<accession>A0A816QGN0</accession>
<dbReference type="Proteomes" id="UP000824890">
    <property type="component" value="Unassembled WGS sequence"/>
</dbReference>
<evidence type="ECO:0000256" key="3">
    <source>
        <dbReference type="ARBA" id="ARBA00012313"/>
    </source>
</evidence>
<feature type="binding site" evidence="16">
    <location>
        <position position="85"/>
    </location>
    <ligand>
        <name>Ca(2+)</name>
        <dbReference type="ChEBI" id="CHEBI:29108"/>
        <label>1</label>
    </ligand>
</feature>
<dbReference type="Gramene" id="CDX79195">
    <property type="protein sequence ID" value="CDX79195"/>
    <property type="gene ID" value="GSBRNA2T00131777001"/>
</dbReference>
<sequence length="319" mass="34332">MIKIAIILVLLIARGNIHLSEGNLRPGFYKEECASAEEIVRGVVEGSVARNPRNAAILLRLQFHDCFVGGCDASILLKRDGEDDESSAVGNAGVGGFEIIDEAKAATEKACPGVVSCADIVALAARDAVVTARGPHYEVPTGRRDGLTAEKMKAANLPDPQESIKTLKSKFREKGLSEKDLVILSAGAHTIGTVACFFVTQRLDSEDPTIDPTFFKMLRSTCPQGGDVNVRLPLDLGSSLTFDGHIFHNIKKGRGVIQSDAALYQDSDTKKIIDSLLSANMTLKDHFFSDFSKSMVKMGSIGVKIGVEGEIRHQCNTTN</sequence>
<keyword evidence="5 19" id="KW-0575">Peroxidase</keyword>
<dbReference type="InterPro" id="IPR019794">
    <property type="entry name" value="Peroxidases_AS"/>
</dbReference>
<feature type="domain" description="Plant heme peroxidase family profile" evidence="20">
    <location>
        <begin position="23"/>
        <end position="319"/>
    </location>
</feature>
<comment type="subcellular location">
    <subcellularLocation>
        <location evidence="19">Secreted</location>
    </subcellularLocation>
</comment>
<keyword evidence="11 16" id="KW-0408">Iron</keyword>
<feature type="disulfide bond" evidence="18">
    <location>
        <begin position="66"/>
        <end position="71"/>
    </location>
</feature>
<dbReference type="AlphaFoldDB" id="A0A816QGN0"/>
<keyword evidence="8 19" id="KW-0732">Signal</keyword>
<dbReference type="InterPro" id="IPR033905">
    <property type="entry name" value="Secretory_peroxidase"/>
</dbReference>
<comment type="cofactor">
    <cofactor evidence="16 19">
        <name>Ca(2+)</name>
        <dbReference type="ChEBI" id="CHEBI:29108"/>
    </cofactor>
    <text evidence="16 19">Binds 2 calcium ions per subunit.</text>
</comment>
<dbReference type="EMBL" id="HG994370">
    <property type="protein sequence ID" value="CAF2060704.1"/>
    <property type="molecule type" value="Genomic_DNA"/>
</dbReference>
<evidence type="ECO:0000259" key="20">
    <source>
        <dbReference type="PROSITE" id="PS50873"/>
    </source>
</evidence>
<evidence type="ECO:0000313" key="23">
    <source>
        <dbReference type="Proteomes" id="UP000824890"/>
    </source>
</evidence>
<dbReference type="GO" id="GO:0140825">
    <property type="term" value="F:lactoperoxidase activity"/>
    <property type="evidence" value="ECO:0007669"/>
    <property type="project" value="UniProtKB-EC"/>
</dbReference>
<dbReference type="EMBL" id="JAGKQM010000016">
    <property type="protein sequence ID" value="KAH0874577.1"/>
    <property type="molecule type" value="Genomic_DNA"/>
</dbReference>
<keyword evidence="10 19" id="KW-0560">Oxidoreductase</keyword>
<feature type="binding site" evidence="16">
    <location>
        <position position="65"/>
    </location>
    <ligand>
        <name>Ca(2+)</name>
        <dbReference type="ChEBI" id="CHEBI:29108"/>
        <label>1</label>
    </ligand>
</feature>
<feature type="binding site" description="axial binding residue" evidence="16">
    <location>
        <position position="189"/>
    </location>
    <ligand>
        <name>heme b</name>
        <dbReference type="ChEBI" id="CHEBI:60344"/>
    </ligand>
    <ligandPart>
        <name>Fe</name>
        <dbReference type="ChEBI" id="CHEBI:18248"/>
    </ligandPart>
</feature>
<evidence type="ECO:0000256" key="11">
    <source>
        <dbReference type="ARBA" id="ARBA00023004"/>
    </source>
</evidence>
<dbReference type="OMA" id="ERNAGGH"/>
<evidence type="ECO:0000256" key="2">
    <source>
        <dbReference type="ARBA" id="ARBA00002322"/>
    </source>
</evidence>
<feature type="binding site" evidence="16">
    <location>
        <position position="70"/>
    </location>
    <ligand>
        <name>Ca(2+)</name>
        <dbReference type="ChEBI" id="CHEBI:29108"/>
        <label>1</label>
    </ligand>
</feature>
<comment type="function">
    <text evidence="2">Removal of H(2)O(2), oxidation of toxic reductants, biosynthesis and degradation of lignin, suberization, auxin catabolism, response to environmental stresses such as wounding, pathogen attack and oxidative stress. These functions might be dependent on each isozyme/isoform in each plant tissue.</text>
</comment>
<dbReference type="PRINTS" id="PR00461">
    <property type="entry name" value="PLPEROXIDASE"/>
</dbReference>
<feature type="disulfide bond" evidence="18">
    <location>
        <begin position="117"/>
        <end position="315"/>
    </location>
</feature>
<dbReference type="PRINTS" id="PR00458">
    <property type="entry name" value="PEROXIDASE"/>
</dbReference>
<evidence type="ECO:0000256" key="9">
    <source>
        <dbReference type="ARBA" id="ARBA00022837"/>
    </source>
</evidence>
<feature type="signal peptide" evidence="19">
    <location>
        <begin position="1"/>
        <end position="22"/>
    </location>
</feature>
<proteinExistence type="inferred from homology"/>
<dbReference type="PROSITE" id="PS50873">
    <property type="entry name" value="PEROXIDASE_4"/>
    <property type="match status" value="1"/>
</dbReference>
<reference evidence="21" key="1">
    <citation type="submission" date="2021-01" db="EMBL/GenBank/DDBJ databases">
        <authorList>
            <consortium name="Genoscope - CEA"/>
            <person name="William W."/>
        </authorList>
    </citation>
    <scope>NUCLEOTIDE SEQUENCE</scope>
</reference>
<keyword evidence="6 19" id="KW-0349">Heme</keyword>
<dbReference type="GO" id="GO:0042744">
    <property type="term" value="P:hydrogen peroxide catabolic process"/>
    <property type="evidence" value="ECO:0007669"/>
    <property type="project" value="UniProtKB-KW"/>
</dbReference>
<feature type="active site" description="Proton acceptor" evidence="14">
    <location>
        <position position="64"/>
    </location>
</feature>
<feature type="disulfide bond" evidence="18">
    <location>
        <begin position="196"/>
        <end position="222"/>
    </location>
</feature>
<evidence type="ECO:0000256" key="14">
    <source>
        <dbReference type="PIRSR" id="PIRSR600823-1"/>
    </source>
</evidence>
<dbReference type="GO" id="GO:0046872">
    <property type="term" value="F:metal ion binding"/>
    <property type="evidence" value="ECO:0007669"/>
    <property type="project" value="UniProtKB-UniRule"/>
</dbReference>
<evidence type="ECO:0000256" key="17">
    <source>
        <dbReference type="PIRSR" id="PIRSR600823-4"/>
    </source>
</evidence>
<evidence type="ECO:0000256" key="18">
    <source>
        <dbReference type="PIRSR" id="PIRSR600823-5"/>
    </source>
</evidence>
<evidence type="ECO:0000313" key="21">
    <source>
        <dbReference type="EMBL" id="CAF2060704.1"/>
    </source>
</evidence>
<keyword evidence="4 19" id="KW-0964">Secreted</keyword>
<dbReference type="Pfam" id="PF00141">
    <property type="entry name" value="peroxidase"/>
    <property type="match status" value="1"/>
</dbReference>